<protein>
    <recommendedName>
        <fullName evidence="6 8">50S ribosomal protein L3</fullName>
    </recommendedName>
</protein>
<evidence type="ECO:0000256" key="1">
    <source>
        <dbReference type="ARBA" id="ARBA00006540"/>
    </source>
</evidence>
<comment type="subunit">
    <text evidence="8">Part of the 50S ribosomal subunit. Forms a cluster with proteins L14 and L19.</text>
</comment>
<dbReference type="PANTHER" id="PTHR11229:SF16">
    <property type="entry name" value="LARGE RIBOSOMAL SUBUNIT PROTEIN UL3C"/>
    <property type="match status" value="1"/>
</dbReference>
<dbReference type="SUPFAM" id="SSF50447">
    <property type="entry name" value="Translation proteins"/>
    <property type="match status" value="1"/>
</dbReference>
<dbReference type="FunFam" id="2.40.30.10:FF:000047">
    <property type="entry name" value="50S ribosomal protein L3"/>
    <property type="match status" value="1"/>
</dbReference>
<dbReference type="GO" id="GO:0006412">
    <property type="term" value="P:translation"/>
    <property type="evidence" value="ECO:0007669"/>
    <property type="project" value="UniProtKB-UniRule"/>
</dbReference>
<dbReference type="GO" id="GO:0003735">
    <property type="term" value="F:structural constituent of ribosome"/>
    <property type="evidence" value="ECO:0007669"/>
    <property type="project" value="UniProtKB-UniRule"/>
</dbReference>
<evidence type="ECO:0000256" key="7">
    <source>
        <dbReference type="RuleBase" id="RU003905"/>
    </source>
</evidence>
<comment type="function">
    <text evidence="8">One of the primary rRNA binding proteins, it binds directly near the 3'-end of the 23S rRNA, where it nucleates assembly of the 50S subunit.</text>
</comment>
<proteinExistence type="inferred from homology"/>
<evidence type="ECO:0000256" key="8">
    <source>
        <dbReference type="RuleBase" id="RU003906"/>
    </source>
</evidence>
<organism evidence="10">
    <name type="scientific">Chlorobaculum parvum</name>
    <dbReference type="NCBI Taxonomy" id="274539"/>
    <lineage>
        <taxon>Bacteria</taxon>
        <taxon>Pseudomonadati</taxon>
        <taxon>Chlorobiota</taxon>
        <taxon>Chlorobiia</taxon>
        <taxon>Chlorobiales</taxon>
        <taxon>Chlorobiaceae</taxon>
        <taxon>Chlorobaculum</taxon>
    </lineage>
</organism>
<evidence type="ECO:0000256" key="6">
    <source>
        <dbReference type="NCBIfam" id="TIGR03625"/>
    </source>
</evidence>
<keyword evidence="2 8" id="KW-0699">rRNA-binding</keyword>
<keyword evidence="3 8" id="KW-0694">RNA-binding</keyword>
<dbReference type="AlphaFoldDB" id="A0A7C5DBQ8"/>
<feature type="non-terminal residue" evidence="10">
    <location>
        <position position="1"/>
    </location>
</feature>
<gene>
    <name evidence="10" type="primary">rplC</name>
    <name evidence="10" type="ORF">ENL01_01580</name>
</gene>
<dbReference type="Proteomes" id="UP000886059">
    <property type="component" value="Unassembled WGS sequence"/>
</dbReference>
<dbReference type="InterPro" id="IPR000597">
    <property type="entry name" value="Ribosomal_uL3"/>
</dbReference>
<evidence type="ECO:0000256" key="2">
    <source>
        <dbReference type="ARBA" id="ARBA00022730"/>
    </source>
</evidence>
<feature type="region of interest" description="Disordered" evidence="9">
    <location>
        <begin position="71"/>
        <end position="97"/>
    </location>
</feature>
<reference evidence="10" key="1">
    <citation type="journal article" date="2020" name="mSystems">
        <title>Genome- and Community-Level Interaction Insights into Carbon Utilization and Element Cycling Functions of Hydrothermarchaeota in Hydrothermal Sediment.</title>
        <authorList>
            <person name="Zhou Z."/>
            <person name="Liu Y."/>
            <person name="Xu W."/>
            <person name="Pan J."/>
            <person name="Luo Z.H."/>
            <person name="Li M."/>
        </authorList>
    </citation>
    <scope>NUCLEOTIDE SEQUENCE [LARGE SCALE GENOMIC DNA]</scope>
    <source>
        <strain evidence="10">HyVt-628</strain>
    </source>
</reference>
<dbReference type="InterPro" id="IPR019927">
    <property type="entry name" value="Ribosomal_uL3_bac/org-type"/>
</dbReference>
<name>A0A7C5DBQ8_9CHLB</name>
<keyword evidence="5 7" id="KW-0687">Ribonucleoprotein</keyword>
<keyword evidence="4 7" id="KW-0689">Ribosomal protein</keyword>
<dbReference type="PROSITE" id="PS00474">
    <property type="entry name" value="RIBOSOMAL_L3"/>
    <property type="match status" value="1"/>
</dbReference>
<dbReference type="GO" id="GO:0022625">
    <property type="term" value="C:cytosolic large ribosomal subunit"/>
    <property type="evidence" value="ECO:0007669"/>
    <property type="project" value="TreeGrafter"/>
</dbReference>
<comment type="similarity">
    <text evidence="1 7">Belongs to the universal ribosomal protein uL3 family.</text>
</comment>
<comment type="caution">
    <text evidence="10">The sequence shown here is derived from an EMBL/GenBank/DDBJ whole genome shotgun (WGS) entry which is preliminary data.</text>
</comment>
<dbReference type="InterPro" id="IPR019926">
    <property type="entry name" value="Ribosomal_uL3_CS"/>
</dbReference>
<dbReference type="GO" id="GO:0019843">
    <property type="term" value="F:rRNA binding"/>
    <property type="evidence" value="ECO:0007669"/>
    <property type="project" value="UniProtKB-KW"/>
</dbReference>
<accession>A0A7C5DBQ8</accession>
<evidence type="ECO:0000313" key="10">
    <source>
        <dbReference type="EMBL" id="HHE07602.1"/>
    </source>
</evidence>
<sequence length="152" mass="15753">KKVTKPLAGHYKKAGKAPGYMLSEVSRTLIAGELEAGATVAVDVFSEGEMVDVLGVTKGKGFAGVVKRHNFGGGSRTHGQSDRLRAPGSVGGASDPSKVFKGTKMAGRMGGTNKTVKNLEIVKVMPESNLIVVKGAVPGPKNSYVKIVSTTK</sequence>
<dbReference type="InterPro" id="IPR009000">
    <property type="entry name" value="Transl_B-barrel_sf"/>
</dbReference>
<evidence type="ECO:0000256" key="9">
    <source>
        <dbReference type="SAM" id="MobiDB-lite"/>
    </source>
</evidence>
<evidence type="ECO:0000256" key="5">
    <source>
        <dbReference type="ARBA" id="ARBA00023274"/>
    </source>
</evidence>
<dbReference type="EMBL" id="DRSK01000096">
    <property type="protein sequence ID" value="HHE07602.1"/>
    <property type="molecule type" value="Genomic_DNA"/>
</dbReference>
<evidence type="ECO:0000256" key="4">
    <source>
        <dbReference type="ARBA" id="ARBA00022980"/>
    </source>
</evidence>
<dbReference type="PANTHER" id="PTHR11229">
    <property type="entry name" value="50S RIBOSOMAL PROTEIN L3"/>
    <property type="match status" value="1"/>
</dbReference>
<evidence type="ECO:0000256" key="3">
    <source>
        <dbReference type="ARBA" id="ARBA00022884"/>
    </source>
</evidence>
<dbReference type="Pfam" id="PF00297">
    <property type="entry name" value="Ribosomal_L3"/>
    <property type="match status" value="1"/>
</dbReference>
<dbReference type="Gene3D" id="2.40.30.10">
    <property type="entry name" value="Translation factors"/>
    <property type="match status" value="1"/>
</dbReference>
<dbReference type="NCBIfam" id="TIGR03625">
    <property type="entry name" value="L3_bact"/>
    <property type="match status" value="1"/>
</dbReference>